<evidence type="ECO:0000256" key="1">
    <source>
        <dbReference type="ARBA" id="ARBA00004123"/>
    </source>
</evidence>
<evidence type="ECO:0000256" key="5">
    <source>
        <dbReference type="ARBA" id="ARBA00023242"/>
    </source>
</evidence>
<keyword evidence="2" id="KW-0805">Transcription regulation</keyword>
<dbReference type="GO" id="GO:0003677">
    <property type="term" value="F:DNA binding"/>
    <property type="evidence" value="ECO:0007669"/>
    <property type="project" value="UniProtKB-KW"/>
</dbReference>
<feature type="domain" description="TCP" evidence="7">
    <location>
        <begin position="78"/>
        <end position="132"/>
    </location>
</feature>
<reference evidence="8 9" key="1">
    <citation type="submission" date="2019-12" db="EMBL/GenBank/DDBJ databases">
        <authorList>
            <person name="Jiao W.-B."/>
            <person name="Schneeberger K."/>
        </authorList>
    </citation>
    <scope>NUCLEOTIDE SEQUENCE [LARGE SCALE GENOMIC DNA]</scope>
    <source>
        <strain evidence="9">cv. C24</strain>
    </source>
</reference>
<accession>A0A5S9XG11</accession>
<dbReference type="GO" id="GO:0005634">
    <property type="term" value="C:nucleus"/>
    <property type="evidence" value="ECO:0007669"/>
    <property type="project" value="UniProtKB-SubCell"/>
</dbReference>
<feature type="region of interest" description="Disordered" evidence="6">
    <location>
        <begin position="296"/>
        <end position="316"/>
    </location>
</feature>
<dbReference type="EMBL" id="CACSHJ010000089">
    <property type="protein sequence ID" value="CAA0383830.1"/>
    <property type="molecule type" value="Genomic_DNA"/>
</dbReference>
<sequence length="316" mass="33590">MDPKNLNRHQVPNFLNPPPPPRNQGLVDDDAASAVVSDENRKPTTEIKDFQIVVSASDKEPNKKSQNQNQLGPKRSSNKDRHTKVEGRGRRIRMPALCAARIFQLTRELGHKSDGETIQWLLQQAEPSIIAATGSGTIPASALASSAATSNHHQGGSLTAGLMISHDLDGGSSSSGRPLNWGIGGGEGVSRSSLPTGLWPNVAGFGSGVPTTGLMSEGAGYRIGFPGFDFPGVGHMSFASILGGNHNQMPGLELGLSQEGNVGVLNPQSFTQIYQQMGQAQAQAQAQGRVLHHMHHNHEEHQQESGEKDDSQGSGR</sequence>
<dbReference type="AlphaFoldDB" id="A0A5S9XG11"/>
<evidence type="ECO:0000256" key="2">
    <source>
        <dbReference type="ARBA" id="ARBA00023015"/>
    </source>
</evidence>
<dbReference type="OrthoDB" id="1113919at2759"/>
<gene>
    <name evidence="8" type="ORF">C24_LOCUS14031</name>
</gene>
<dbReference type="InterPro" id="IPR005333">
    <property type="entry name" value="Transcription_factor_TCP"/>
</dbReference>
<dbReference type="InterPro" id="IPR017887">
    <property type="entry name" value="TF_TCP_subgr"/>
</dbReference>
<evidence type="ECO:0000256" key="6">
    <source>
        <dbReference type="SAM" id="MobiDB-lite"/>
    </source>
</evidence>
<dbReference type="PANTHER" id="PTHR31072:SF4">
    <property type="entry name" value="TRANSCRIPTION FACTOR TCP20"/>
    <property type="match status" value="1"/>
</dbReference>
<feature type="region of interest" description="Disordered" evidence="6">
    <location>
        <begin position="1"/>
        <end position="91"/>
    </location>
</feature>
<dbReference type="GO" id="GO:0003700">
    <property type="term" value="F:DNA-binding transcription factor activity"/>
    <property type="evidence" value="ECO:0007669"/>
    <property type="project" value="InterPro"/>
</dbReference>
<proteinExistence type="predicted"/>
<feature type="compositionally biased region" description="Basic and acidic residues" evidence="6">
    <location>
        <begin position="38"/>
        <end position="49"/>
    </location>
</feature>
<keyword evidence="4" id="KW-0804">Transcription</keyword>
<evidence type="ECO:0000313" key="8">
    <source>
        <dbReference type="EMBL" id="CAA0383830.1"/>
    </source>
</evidence>
<evidence type="ECO:0000256" key="3">
    <source>
        <dbReference type="ARBA" id="ARBA00023125"/>
    </source>
</evidence>
<dbReference type="PANTHER" id="PTHR31072">
    <property type="entry name" value="TRANSCRIPTION FACTOR TCP4-RELATED"/>
    <property type="match status" value="1"/>
</dbReference>
<keyword evidence="5" id="KW-0539">Nucleus</keyword>
<name>A0A5S9XG11_ARATH</name>
<evidence type="ECO:0000259" key="7">
    <source>
        <dbReference type="PROSITE" id="PS51369"/>
    </source>
</evidence>
<evidence type="ECO:0000313" key="9">
    <source>
        <dbReference type="Proteomes" id="UP000434276"/>
    </source>
</evidence>
<dbReference type="ExpressionAtlas" id="A0A5S9XG11">
    <property type="expression patterns" value="baseline and differential"/>
</dbReference>
<feature type="compositionally biased region" description="Basic and acidic residues" evidence="6">
    <location>
        <begin position="297"/>
        <end position="316"/>
    </location>
</feature>
<dbReference type="Pfam" id="PF03634">
    <property type="entry name" value="TCP"/>
    <property type="match status" value="1"/>
</dbReference>
<keyword evidence="3" id="KW-0238">DNA-binding</keyword>
<dbReference type="PROSITE" id="PS51369">
    <property type="entry name" value="TCP"/>
    <property type="match status" value="1"/>
</dbReference>
<feature type="compositionally biased region" description="Basic and acidic residues" evidence="6">
    <location>
        <begin position="77"/>
        <end position="89"/>
    </location>
</feature>
<comment type="subcellular location">
    <subcellularLocation>
        <location evidence="1">Nucleus</location>
    </subcellularLocation>
</comment>
<dbReference type="Proteomes" id="UP000434276">
    <property type="component" value="Unassembled WGS sequence"/>
</dbReference>
<protein>
    <recommendedName>
        <fullName evidence="7">TCP domain-containing protein</fullName>
    </recommendedName>
</protein>
<evidence type="ECO:0000256" key="4">
    <source>
        <dbReference type="ARBA" id="ARBA00023163"/>
    </source>
</evidence>
<organism evidence="8 9">
    <name type="scientific">Arabidopsis thaliana</name>
    <name type="common">Mouse-ear cress</name>
    <dbReference type="NCBI Taxonomy" id="3702"/>
    <lineage>
        <taxon>Eukaryota</taxon>
        <taxon>Viridiplantae</taxon>
        <taxon>Streptophyta</taxon>
        <taxon>Embryophyta</taxon>
        <taxon>Tracheophyta</taxon>
        <taxon>Spermatophyta</taxon>
        <taxon>Magnoliopsida</taxon>
        <taxon>eudicotyledons</taxon>
        <taxon>Gunneridae</taxon>
        <taxon>Pentapetalae</taxon>
        <taxon>rosids</taxon>
        <taxon>malvids</taxon>
        <taxon>Brassicales</taxon>
        <taxon>Brassicaceae</taxon>
        <taxon>Camelineae</taxon>
        <taxon>Arabidopsis</taxon>
    </lineage>
</organism>